<dbReference type="SUPFAM" id="SSF109854">
    <property type="entry name" value="DinB/YfiT-like putative metalloenzymes"/>
    <property type="match status" value="1"/>
</dbReference>
<dbReference type="Pfam" id="PF07398">
    <property type="entry name" value="MDMPI_C"/>
    <property type="match status" value="1"/>
</dbReference>
<dbReference type="RefSeq" id="WP_201826679.1">
    <property type="nucleotide sequence ID" value="NZ_JAERRH010000027.1"/>
</dbReference>
<comment type="caution">
    <text evidence="3">The sequence shown here is derived from an EMBL/GenBank/DDBJ whole genome shotgun (WGS) entry which is preliminary data.</text>
</comment>
<feature type="domain" description="Mycothiol-dependent maleylpyruvate isomerase metal-binding" evidence="2">
    <location>
        <begin position="19"/>
        <end position="141"/>
    </location>
</feature>
<keyword evidence="4" id="KW-1185">Reference proteome</keyword>
<dbReference type="EMBL" id="JAERRH010000027">
    <property type="protein sequence ID" value="MBL1110016.1"/>
    <property type="molecule type" value="Genomic_DNA"/>
</dbReference>
<evidence type="ECO:0000259" key="1">
    <source>
        <dbReference type="Pfam" id="PF07398"/>
    </source>
</evidence>
<dbReference type="InterPro" id="IPR017517">
    <property type="entry name" value="Maleyloyr_isom"/>
</dbReference>
<dbReference type="InterPro" id="IPR024344">
    <property type="entry name" value="MDMPI_metal-binding"/>
</dbReference>
<dbReference type="GO" id="GO:0016853">
    <property type="term" value="F:isomerase activity"/>
    <property type="evidence" value="ECO:0007669"/>
    <property type="project" value="UniProtKB-KW"/>
</dbReference>
<gene>
    <name evidence="3" type="ORF">JK361_36565</name>
</gene>
<accession>A0ABS1PCB4</accession>
<dbReference type="PANTHER" id="PTHR40758:SF1">
    <property type="entry name" value="CONSERVED PROTEIN"/>
    <property type="match status" value="1"/>
</dbReference>
<dbReference type="NCBIfam" id="TIGR03083">
    <property type="entry name" value="maleylpyruvate isomerase family mycothiol-dependent enzyme"/>
    <property type="match status" value="1"/>
</dbReference>
<dbReference type="InterPro" id="IPR010872">
    <property type="entry name" value="MDMPI_C-term_domain"/>
</dbReference>
<dbReference type="Proteomes" id="UP000621386">
    <property type="component" value="Unassembled WGS sequence"/>
</dbReference>
<feature type="domain" description="MDMPI C-terminal" evidence="1">
    <location>
        <begin position="155"/>
        <end position="263"/>
    </location>
</feature>
<reference evidence="3 4" key="1">
    <citation type="submission" date="2021-01" db="EMBL/GenBank/DDBJ databases">
        <title>WGS of actinomycetes isolated from Thailand.</title>
        <authorList>
            <person name="Thawai C."/>
        </authorList>
    </citation>
    <scope>NUCLEOTIDE SEQUENCE [LARGE SCALE GENOMIC DNA]</scope>
    <source>
        <strain evidence="3 4">CH5-8</strain>
    </source>
</reference>
<protein>
    <submittedName>
        <fullName evidence="3">Maleylpyruvate isomerase family mycothiol-dependent enzyme</fullName>
    </submittedName>
</protein>
<dbReference type="InterPro" id="IPR034660">
    <property type="entry name" value="DinB/YfiT-like"/>
</dbReference>
<organism evidence="3 4">
    <name type="scientific">Streptomyces musisoli</name>
    <dbReference type="NCBI Taxonomy" id="2802280"/>
    <lineage>
        <taxon>Bacteria</taxon>
        <taxon>Bacillati</taxon>
        <taxon>Actinomycetota</taxon>
        <taxon>Actinomycetes</taxon>
        <taxon>Kitasatosporales</taxon>
        <taxon>Streptomycetaceae</taxon>
        <taxon>Streptomyces</taxon>
    </lineage>
</organism>
<keyword evidence="3" id="KW-0413">Isomerase</keyword>
<evidence type="ECO:0000313" key="4">
    <source>
        <dbReference type="Proteomes" id="UP000621386"/>
    </source>
</evidence>
<dbReference type="Pfam" id="PF11716">
    <property type="entry name" value="MDMPI_N"/>
    <property type="match status" value="1"/>
</dbReference>
<evidence type="ECO:0000259" key="2">
    <source>
        <dbReference type="Pfam" id="PF11716"/>
    </source>
</evidence>
<sequence>MATTGGAGHPLPYDTYREAIERETRRFAETVSGADPTSAVPDCPDWTLADLTRHVGSLQRWFSALLTRRVQEPPRSREVELGLPEHARDYAGWVMAGVPEVAAVLGDTDPDAAMWAWGEDQHARFWARRMLFETLVHRVDAERAVGRETDVDPALAADGVDEFLVNLPYAGLFAPGVTKLRGDGETVAFRCTDSGGASGEEWRVRLDPDGFRLLPRPGADATPGPDAVAVRGQAADLLLLLYGRRSYQEPVFDVSGETAVLDRWFAHTAF</sequence>
<dbReference type="PANTHER" id="PTHR40758">
    <property type="entry name" value="CONSERVED PROTEIN"/>
    <property type="match status" value="1"/>
</dbReference>
<proteinExistence type="predicted"/>
<evidence type="ECO:0000313" key="3">
    <source>
        <dbReference type="EMBL" id="MBL1110016.1"/>
    </source>
</evidence>
<name>A0ABS1PCB4_9ACTN</name>